<gene>
    <name evidence="3" type="ORF">EJ913_21995</name>
</gene>
<organism evidence="3 4">
    <name type="scientific">Azospirillum doebereinerae</name>
    <dbReference type="NCBI Taxonomy" id="92933"/>
    <lineage>
        <taxon>Bacteria</taxon>
        <taxon>Pseudomonadati</taxon>
        <taxon>Pseudomonadota</taxon>
        <taxon>Alphaproteobacteria</taxon>
        <taxon>Rhodospirillales</taxon>
        <taxon>Azospirillaceae</taxon>
        <taxon>Azospirillum</taxon>
    </lineage>
</organism>
<name>A0A3S0X8W2_9PROT</name>
<dbReference type="AlphaFoldDB" id="A0A3S0X8W2"/>
<dbReference type="Proteomes" id="UP000280346">
    <property type="component" value="Unassembled WGS sequence"/>
</dbReference>
<accession>A0A3S0X8W2</accession>
<comment type="caution">
    <text evidence="3">The sequence shown here is derived from an EMBL/GenBank/DDBJ whole genome shotgun (WGS) entry which is preliminary data.</text>
</comment>
<dbReference type="Pfam" id="PF12762">
    <property type="entry name" value="DDE_Tnp_IS1595"/>
    <property type="match status" value="1"/>
</dbReference>
<sequence length="132" mass="14498">MGSAFGAHDTVRHSQREYVRGSVHANSAEGFNDRVRRTIAGVFHHITPRPRQPVLWRDRLPLVPAHGGRSGPTPHPQGADGDPNSVVSCSRPPATGRLSLRCRPPTPANQGRRDQHPLGHSCLWLIMVALFI</sequence>
<evidence type="ECO:0000259" key="2">
    <source>
        <dbReference type="Pfam" id="PF12762"/>
    </source>
</evidence>
<feature type="domain" description="ISXO2-like transposase" evidence="2">
    <location>
        <begin position="7"/>
        <end position="48"/>
    </location>
</feature>
<keyword evidence="4" id="KW-1185">Reference proteome</keyword>
<dbReference type="EMBL" id="RZIJ01000020">
    <property type="protein sequence ID" value="RUQ66614.1"/>
    <property type="molecule type" value="Genomic_DNA"/>
</dbReference>
<proteinExistence type="predicted"/>
<dbReference type="OrthoDB" id="271821at2"/>
<dbReference type="InterPro" id="IPR024445">
    <property type="entry name" value="Tnp_ISXO2-like"/>
</dbReference>
<reference evidence="3 4" key="1">
    <citation type="submission" date="2018-12" db="EMBL/GenBank/DDBJ databases">
        <authorList>
            <person name="Yang Y."/>
        </authorList>
    </citation>
    <scope>NUCLEOTIDE SEQUENCE [LARGE SCALE GENOMIC DNA]</scope>
    <source>
        <strain evidence="3 4">GSF71</strain>
    </source>
</reference>
<protein>
    <recommendedName>
        <fullName evidence="2">ISXO2-like transposase domain-containing protein</fullName>
    </recommendedName>
</protein>
<evidence type="ECO:0000313" key="3">
    <source>
        <dbReference type="EMBL" id="RUQ66614.1"/>
    </source>
</evidence>
<evidence type="ECO:0000256" key="1">
    <source>
        <dbReference type="SAM" id="MobiDB-lite"/>
    </source>
</evidence>
<evidence type="ECO:0000313" key="4">
    <source>
        <dbReference type="Proteomes" id="UP000280346"/>
    </source>
</evidence>
<feature type="region of interest" description="Disordered" evidence="1">
    <location>
        <begin position="58"/>
        <end position="115"/>
    </location>
</feature>